<organism evidence="5 6">
    <name type="scientific">Actinidia chinensis var. chinensis</name>
    <name type="common">Chinese soft-hair kiwi</name>
    <dbReference type="NCBI Taxonomy" id="1590841"/>
    <lineage>
        <taxon>Eukaryota</taxon>
        <taxon>Viridiplantae</taxon>
        <taxon>Streptophyta</taxon>
        <taxon>Embryophyta</taxon>
        <taxon>Tracheophyta</taxon>
        <taxon>Spermatophyta</taxon>
        <taxon>Magnoliopsida</taxon>
        <taxon>eudicotyledons</taxon>
        <taxon>Gunneridae</taxon>
        <taxon>Pentapetalae</taxon>
        <taxon>asterids</taxon>
        <taxon>Ericales</taxon>
        <taxon>Actinidiaceae</taxon>
        <taxon>Actinidia</taxon>
    </lineage>
</organism>
<feature type="region of interest" description="Disordered" evidence="1">
    <location>
        <begin position="237"/>
        <end position="295"/>
    </location>
</feature>
<evidence type="ECO:0000256" key="3">
    <source>
        <dbReference type="SAM" id="SignalP"/>
    </source>
</evidence>
<keyword evidence="2" id="KW-0472">Membrane</keyword>
<evidence type="ECO:0000259" key="4">
    <source>
        <dbReference type="Pfam" id="PF07889"/>
    </source>
</evidence>
<dbReference type="InterPro" id="IPR012458">
    <property type="entry name" value="DUF1664"/>
</dbReference>
<comment type="caution">
    <text evidence="5">The sequence shown here is derived from an EMBL/GenBank/DDBJ whole genome shotgun (WGS) entry which is preliminary data.</text>
</comment>
<dbReference type="EMBL" id="NKQK01000029">
    <property type="protein sequence ID" value="PSR84746.1"/>
    <property type="molecule type" value="Genomic_DNA"/>
</dbReference>
<sequence>MALPLGKLSIIIGAGIIGSALAREGGFSTVSNYISGAFKIFYKQIRHDNSAPSSVKPRNDSLLAQVNSLREELQLLASNRSITIVTSSGSGSRRYGVVVIVIVVGYGYIWWKGWKLPDMMFATKRGLSDACNTIAKQLENVYSSVAATKRHLSSRIDRVDCSLDECAELTAATREEVSELRGEMKGVGVDVQSVHHAVRTLETKISRIEGKQVLTNEGVRRLVDYAWDLENSRTTELIQDAPSSSSRPALEMAHATPLSGIESLPPIPSDELPSPSTSYGSQKRPLQNAGSGSGLKELHGISDVVDALTSPDISNGVHATTQDKNNGNSGYGLFGRSLSGFSASFLTRTRSAVQSFK</sequence>
<keyword evidence="2" id="KW-0812">Transmembrane</keyword>
<evidence type="ECO:0000256" key="2">
    <source>
        <dbReference type="SAM" id="Phobius"/>
    </source>
</evidence>
<dbReference type="STRING" id="1590841.A0A2R6P389"/>
<dbReference type="Proteomes" id="UP000241394">
    <property type="component" value="Chromosome LG29"/>
</dbReference>
<feature type="signal peptide" evidence="3">
    <location>
        <begin position="1"/>
        <end position="22"/>
    </location>
</feature>
<accession>A0A2R6P389</accession>
<protein>
    <submittedName>
        <fullName evidence="5">Cytospin-B like</fullName>
    </submittedName>
</protein>
<keyword evidence="2" id="KW-1133">Transmembrane helix</keyword>
<feature type="compositionally biased region" description="Polar residues" evidence="1">
    <location>
        <begin position="237"/>
        <end position="247"/>
    </location>
</feature>
<dbReference type="PANTHER" id="PTHR47289">
    <property type="entry name" value="TRANSCRIPTION FACTOR, PUTATIVE (DUF1664)-RELATED"/>
    <property type="match status" value="1"/>
</dbReference>
<evidence type="ECO:0000313" key="5">
    <source>
        <dbReference type="EMBL" id="PSR84746.1"/>
    </source>
</evidence>
<keyword evidence="6" id="KW-1185">Reference proteome</keyword>
<evidence type="ECO:0000313" key="6">
    <source>
        <dbReference type="Proteomes" id="UP000241394"/>
    </source>
</evidence>
<feature type="chain" id="PRO_5015306076" evidence="3">
    <location>
        <begin position="23"/>
        <end position="357"/>
    </location>
</feature>
<dbReference type="OMA" id="GAFKVNH"/>
<evidence type="ECO:0000256" key="1">
    <source>
        <dbReference type="SAM" id="MobiDB-lite"/>
    </source>
</evidence>
<dbReference type="OrthoDB" id="544175at2759"/>
<dbReference type="InParanoid" id="A0A2R6P389"/>
<feature type="compositionally biased region" description="Polar residues" evidence="1">
    <location>
        <begin position="274"/>
        <end position="290"/>
    </location>
</feature>
<name>A0A2R6P389_ACTCC</name>
<dbReference type="Pfam" id="PF07889">
    <property type="entry name" value="DUF1664"/>
    <property type="match status" value="1"/>
</dbReference>
<dbReference type="PANTHER" id="PTHR47289:SF2">
    <property type="entry name" value="TRANSCRIPTION FACTOR, PUTATIVE (DUF1664)-RELATED"/>
    <property type="match status" value="1"/>
</dbReference>
<feature type="transmembrane region" description="Helical" evidence="2">
    <location>
        <begin position="95"/>
        <end position="111"/>
    </location>
</feature>
<dbReference type="Gramene" id="PSR84746">
    <property type="protein sequence ID" value="PSR84746"/>
    <property type="gene ID" value="CEY00_Acc32724"/>
</dbReference>
<gene>
    <name evidence="5" type="ORF">CEY00_Acc32724</name>
</gene>
<proteinExistence type="predicted"/>
<dbReference type="AlphaFoldDB" id="A0A2R6P389"/>
<reference evidence="5 6" key="1">
    <citation type="submission" date="2017-07" db="EMBL/GenBank/DDBJ databases">
        <title>An improved, manually edited Actinidia chinensis var. chinensis (kiwifruit) genome highlights the challenges associated with draft genomes and gene prediction in plants.</title>
        <authorList>
            <person name="Pilkington S."/>
            <person name="Crowhurst R."/>
            <person name="Hilario E."/>
            <person name="Nardozza S."/>
            <person name="Fraser L."/>
            <person name="Peng Y."/>
            <person name="Gunaseelan K."/>
            <person name="Simpson R."/>
            <person name="Tahir J."/>
            <person name="Deroles S."/>
            <person name="Templeton K."/>
            <person name="Luo Z."/>
            <person name="Davy M."/>
            <person name="Cheng C."/>
            <person name="Mcneilage M."/>
            <person name="Scaglione D."/>
            <person name="Liu Y."/>
            <person name="Zhang Q."/>
            <person name="Datson P."/>
            <person name="De Silva N."/>
            <person name="Gardiner S."/>
            <person name="Bassett H."/>
            <person name="Chagne D."/>
            <person name="Mccallum J."/>
            <person name="Dzierzon H."/>
            <person name="Deng C."/>
            <person name="Wang Y.-Y."/>
            <person name="Barron N."/>
            <person name="Manako K."/>
            <person name="Bowen J."/>
            <person name="Foster T."/>
            <person name="Erridge Z."/>
            <person name="Tiffin H."/>
            <person name="Waite C."/>
            <person name="Davies K."/>
            <person name="Grierson E."/>
            <person name="Laing W."/>
            <person name="Kirk R."/>
            <person name="Chen X."/>
            <person name="Wood M."/>
            <person name="Montefiori M."/>
            <person name="Brummell D."/>
            <person name="Schwinn K."/>
            <person name="Catanach A."/>
            <person name="Fullerton C."/>
            <person name="Li D."/>
            <person name="Meiyalaghan S."/>
            <person name="Nieuwenhuizen N."/>
            <person name="Read N."/>
            <person name="Prakash R."/>
            <person name="Hunter D."/>
            <person name="Zhang H."/>
            <person name="Mckenzie M."/>
            <person name="Knabel M."/>
            <person name="Harris A."/>
            <person name="Allan A."/>
            <person name="Chen A."/>
            <person name="Janssen B."/>
            <person name="Plunkett B."/>
            <person name="Dwamena C."/>
            <person name="Voogd C."/>
            <person name="Leif D."/>
            <person name="Lafferty D."/>
            <person name="Souleyre E."/>
            <person name="Varkonyi-Gasic E."/>
            <person name="Gambi F."/>
            <person name="Hanley J."/>
            <person name="Yao J.-L."/>
            <person name="Cheung J."/>
            <person name="David K."/>
            <person name="Warren B."/>
            <person name="Marsh K."/>
            <person name="Snowden K."/>
            <person name="Lin-Wang K."/>
            <person name="Brian L."/>
            <person name="Martinez-Sanchez M."/>
            <person name="Wang M."/>
            <person name="Ileperuma N."/>
            <person name="Macnee N."/>
            <person name="Campin R."/>
            <person name="Mcatee P."/>
            <person name="Drummond R."/>
            <person name="Espley R."/>
            <person name="Ireland H."/>
            <person name="Wu R."/>
            <person name="Atkinson R."/>
            <person name="Karunairetnam S."/>
            <person name="Bulley S."/>
            <person name="Chunkath S."/>
            <person name="Hanley Z."/>
            <person name="Storey R."/>
            <person name="Thrimawithana A."/>
            <person name="Thomson S."/>
            <person name="David C."/>
            <person name="Testolin R."/>
        </authorList>
    </citation>
    <scope>NUCLEOTIDE SEQUENCE [LARGE SCALE GENOMIC DNA]</scope>
    <source>
        <strain evidence="6">cv. Red5</strain>
        <tissue evidence="5">Young leaf</tissue>
    </source>
</reference>
<reference evidence="6" key="2">
    <citation type="journal article" date="2018" name="BMC Genomics">
        <title>A manually annotated Actinidia chinensis var. chinensis (kiwifruit) genome highlights the challenges associated with draft genomes and gene prediction in plants.</title>
        <authorList>
            <person name="Pilkington S.M."/>
            <person name="Crowhurst R."/>
            <person name="Hilario E."/>
            <person name="Nardozza S."/>
            <person name="Fraser L."/>
            <person name="Peng Y."/>
            <person name="Gunaseelan K."/>
            <person name="Simpson R."/>
            <person name="Tahir J."/>
            <person name="Deroles S.C."/>
            <person name="Templeton K."/>
            <person name="Luo Z."/>
            <person name="Davy M."/>
            <person name="Cheng C."/>
            <person name="McNeilage M."/>
            <person name="Scaglione D."/>
            <person name="Liu Y."/>
            <person name="Zhang Q."/>
            <person name="Datson P."/>
            <person name="De Silva N."/>
            <person name="Gardiner S.E."/>
            <person name="Bassett H."/>
            <person name="Chagne D."/>
            <person name="McCallum J."/>
            <person name="Dzierzon H."/>
            <person name="Deng C."/>
            <person name="Wang Y.Y."/>
            <person name="Barron L."/>
            <person name="Manako K."/>
            <person name="Bowen J."/>
            <person name="Foster T.M."/>
            <person name="Erridge Z.A."/>
            <person name="Tiffin H."/>
            <person name="Waite C.N."/>
            <person name="Davies K.M."/>
            <person name="Grierson E.P."/>
            <person name="Laing W.A."/>
            <person name="Kirk R."/>
            <person name="Chen X."/>
            <person name="Wood M."/>
            <person name="Montefiori M."/>
            <person name="Brummell D.A."/>
            <person name="Schwinn K.E."/>
            <person name="Catanach A."/>
            <person name="Fullerton C."/>
            <person name="Li D."/>
            <person name="Meiyalaghan S."/>
            <person name="Nieuwenhuizen N."/>
            <person name="Read N."/>
            <person name="Prakash R."/>
            <person name="Hunter D."/>
            <person name="Zhang H."/>
            <person name="McKenzie M."/>
            <person name="Knabel M."/>
            <person name="Harris A."/>
            <person name="Allan A.C."/>
            <person name="Gleave A."/>
            <person name="Chen A."/>
            <person name="Janssen B.J."/>
            <person name="Plunkett B."/>
            <person name="Ampomah-Dwamena C."/>
            <person name="Voogd C."/>
            <person name="Leif D."/>
            <person name="Lafferty D."/>
            <person name="Souleyre E.J.F."/>
            <person name="Varkonyi-Gasic E."/>
            <person name="Gambi F."/>
            <person name="Hanley J."/>
            <person name="Yao J.L."/>
            <person name="Cheung J."/>
            <person name="David K.M."/>
            <person name="Warren B."/>
            <person name="Marsh K."/>
            <person name="Snowden K.C."/>
            <person name="Lin-Wang K."/>
            <person name="Brian L."/>
            <person name="Martinez-Sanchez M."/>
            <person name="Wang M."/>
            <person name="Ileperuma N."/>
            <person name="Macnee N."/>
            <person name="Campin R."/>
            <person name="McAtee P."/>
            <person name="Drummond R.S.M."/>
            <person name="Espley R.V."/>
            <person name="Ireland H.S."/>
            <person name="Wu R."/>
            <person name="Atkinson R.G."/>
            <person name="Karunairetnam S."/>
            <person name="Bulley S."/>
            <person name="Chunkath S."/>
            <person name="Hanley Z."/>
            <person name="Storey R."/>
            <person name="Thrimawithana A.H."/>
            <person name="Thomson S."/>
            <person name="David C."/>
            <person name="Testolin R."/>
            <person name="Huang H."/>
            <person name="Hellens R.P."/>
            <person name="Schaffer R.J."/>
        </authorList>
    </citation>
    <scope>NUCLEOTIDE SEQUENCE [LARGE SCALE GENOMIC DNA]</scope>
    <source>
        <strain evidence="6">cv. Red5</strain>
    </source>
</reference>
<keyword evidence="3" id="KW-0732">Signal</keyword>
<dbReference type="FunCoup" id="A0A2R6P389">
    <property type="interactions" value="3845"/>
</dbReference>
<feature type="domain" description="DUF1664" evidence="4">
    <location>
        <begin position="93"/>
        <end position="212"/>
    </location>
</feature>